<dbReference type="OrthoDB" id="5970161at2759"/>
<keyword evidence="1" id="KW-0812">Transmembrane</keyword>
<name>A0A482WZJ1_LAOST</name>
<dbReference type="InParanoid" id="A0A482WZJ1"/>
<keyword evidence="3" id="KW-1185">Reference proteome</keyword>
<reference evidence="2 3" key="1">
    <citation type="journal article" date="2017" name="Gigascience">
        <title>Genome sequence of the small brown planthopper, Laodelphax striatellus.</title>
        <authorList>
            <person name="Zhu J."/>
            <person name="Jiang F."/>
            <person name="Wang X."/>
            <person name="Yang P."/>
            <person name="Bao Y."/>
            <person name="Zhao W."/>
            <person name="Wang W."/>
            <person name="Lu H."/>
            <person name="Wang Q."/>
            <person name="Cui N."/>
            <person name="Li J."/>
            <person name="Chen X."/>
            <person name="Luo L."/>
            <person name="Yu J."/>
            <person name="Kang L."/>
            <person name="Cui F."/>
        </authorList>
    </citation>
    <scope>NUCLEOTIDE SEQUENCE [LARGE SCALE GENOMIC DNA]</scope>
    <source>
        <strain evidence="2">Lst14</strain>
    </source>
</reference>
<evidence type="ECO:0000313" key="3">
    <source>
        <dbReference type="Proteomes" id="UP000291343"/>
    </source>
</evidence>
<keyword evidence="1" id="KW-1133">Transmembrane helix</keyword>
<evidence type="ECO:0000313" key="2">
    <source>
        <dbReference type="EMBL" id="RZF38928.1"/>
    </source>
</evidence>
<accession>A0A482WZJ1</accession>
<feature type="transmembrane region" description="Helical" evidence="1">
    <location>
        <begin position="93"/>
        <end position="116"/>
    </location>
</feature>
<keyword evidence="1" id="KW-0472">Membrane</keyword>
<dbReference type="STRING" id="195883.A0A482WZJ1"/>
<feature type="transmembrane region" description="Helical" evidence="1">
    <location>
        <begin position="122"/>
        <end position="140"/>
    </location>
</feature>
<dbReference type="EMBL" id="QKKF02021228">
    <property type="protein sequence ID" value="RZF38928.1"/>
    <property type="molecule type" value="Genomic_DNA"/>
</dbReference>
<gene>
    <name evidence="2" type="ORF">LSTR_LSTR015708</name>
</gene>
<evidence type="ECO:0000256" key="1">
    <source>
        <dbReference type="SAM" id="Phobius"/>
    </source>
</evidence>
<proteinExistence type="predicted"/>
<comment type="caution">
    <text evidence="2">The sequence shown here is derived from an EMBL/GenBank/DDBJ whole genome shotgun (WGS) entry which is preliminary data.</text>
</comment>
<sequence>MLHSLIRDDIPPEKSEGIVQTVLELWDRTYQYWIASTLEKQSMGPKVTSTAVFDSWGRFVNGFQKTPELISIDRIKSLLMDNMAVLSSSFDSLWLIVKGNISLLFYGVTTFFSVIISHGAALLGFFINMIIFLTALFYLLNSSRELYKPVEILTNMIPQYGNTLQLLWKQQQKRCLLLHL</sequence>
<dbReference type="Proteomes" id="UP000291343">
    <property type="component" value="Unassembled WGS sequence"/>
</dbReference>
<protein>
    <submittedName>
        <fullName evidence="2">Uncharacterized protein</fullName>
    </submittedName>
</protein>
<dbReference type="AlphaFoldDB" id="A0A482WZJ1"/>
<organism evidence="2 3">
    <name type="scientific">Laodelphax striatellus</name>
    <name type="common">Small brown planthopper</name>
    <name type="synonym">Delphax striatella</name>
    <dbReference type="NCBI Taxonomy" id="195883"/>
    <lineage>
        <taxon>Eukaryota</taxon>
        <taxon>Metazoa</taxon>
        <taxon>Ecdysozoa</taxon>
        <taxon>Arthropoda</taxon>
        <taxon>Hexapoda</taxon>
        <taxon>Insecta</taxon>
        <taxon>Pterygota</taxon>
        <taxon>Neoptera</taxon>
        <taxon>Paraneoptera</taxon>
        <taxon>Hemiptera</taxon>
        <taxon>Auchenorrhyncha</taxon>
        <taxon>Fulgoroidea</taxon>
        <taxon>Delphacidae</taxon>
        <taxon>Criomorphinae</taxon>
        <taxon>Laodelphax</taxon>
    </lineage>
</organism>